<proteinExistence type="predicted"/>
<dbReference type="AlphaFoldDB" id="A0A2Y8ZSH4"/>
<dbReference type="RefSeq" id="WP_109683640.1">
    <property type="nucleotide sequence ID" value="NZ_QGDN01000001.1"/>
</dbReference>
<feature type="domain" description="Orc1-like AAA ATPase" evidence="1">
    <location>
        <begin position="16"/>
        <end position="188"/>
    </location>
</feature>
<dbReference type="InterPro" id="IPR041664">
    <property type="entry name" value="AAA_16"/>
</dbReference>
<gene>
    <name evidence="2" type="ORF">SAMN04489750_0132</name>
</gene>
<name>A0A2Y8ZSH4_9MICO</name>
<dbReference type="InterPro" id="IPR027417">
    <property type="entry name" value="P-loop_NTPase"/>
</dbReference>
<dbReference type="SUPFAM" id="SSF52540">
    <property type="entry name" value="P-loop containing nucleoside triphosphate hydrolases"/>
    <property type="match status" value="1"/>
</dbReference>
<reference evidence="3" key="1">
    <citation type="submission" date="2016-10" db="EMBL/GenBank/DDBJ databases">
        <authorList>
            <person name="Varghese N."/>
            <person name="Submissions S."/>
        </authorList>
    </citation>
    <scope>NUCLEOTIDE SEQUENCE [LARGE SCALE GENOMIC DNA]</scope>
    <source>
        <strain evidence="3">DSM 22951</strain>
    </source>
</reference>
<organism evidence="2 3">
    <name type="scientific">Branchiibius hedensis</name>
    <dbReference type="NCBI Taxonomy" id="672460"/>
    <lineage>
        <taxon>Bacteria</taxon>
        <taxon>Bacillati</taxon>
        <taxon>Actinomycetota</taxon>
        <taxon>Actinomycetes</taxon>
        <taxon>Micrococcales</taxon>
        <taxon>Dermacoccaceae</taxon>
        <taxon>Branchiibius</taxon>
    </lineage>
</organism>
<evidence type="ECO:0000313" key="3">
    <source>
        <dbReference type="Proteomes" id="UP000250028"/>
    </source>
</evidence>
<evidence type="ECO:0000313" key="2">
    <source>
        <dbReference type="EMBL" id="SSA32867.1"/>
    </source>
</evidence>
<evidence type="ECO:0000259" key="1">
    <source>
        <dbReference type="Pfam" id="PF13191"/>
    </source>
</evidence>
<dbReference type="Pfam" id="PF13191">
    <property type="entry name" value="AAA_16"/>
    <property type="match status" value="1"/>
</dbReference>
<dbReference type="OrthoDB" id="2020141at2"/>
<keyword evidence="3" id="KW-1185">Reference proteome</keyword>
<protein>
    <submittedName>
        <fullName evidence="2">AAA ATPase domain-containing protein</fullName>
    </submittedName>
</protein>
<sequence length="422" mass="45428">MVQPSPYRPGEVTRHLAGRQGQLAEIEERLDYLTQLQRLVPRIRIDYAPRGVGKTSLLREIQRMADSRGATALWVTAGETPGLFAALATEAARVLRPVGPRSRLARLTDQFGLAVQVGVPGIASVTASTRAVAVPQPTARDLQDLLSATVEAARDAGRRAVVLLIDEIQAADPAGLRTLSYAWQHLQSEAQDLPVAFFGAGLPESVGHINRAVSNSERFAYKRLLGLSEDAVAVALAGPARELGVIWDDAALTDAIDEAAGYPHTVQLLGDYAWRRAGRPDPGARITREHLAAAIADTRQDLDALYEARLAKITGQQEVELVGSLAMFGDGPIRRIDIAKTLGKTSNDLSLPRQKLIAAGIIAESGYGQMEFTIPGFAAFVRHHYGLGEEEPPAPTTFAAQIARERGITARIKANAPKDLSR</sequence>
<dbReference type="EMBL" id="UESZ01000001">
    <property type="protein sequence ID" value="SSA32867.1"/>
    <property type="molecule type" value="Genomic_DNA"/>
</dbReference>
<accession>A0A2Y8ZSH4</accession>
<dbReference type="Gene3D" id="3.40.50.300">
    <property type="entry name" value="P-loop containing nucleotide triphosphate hydrolases"/>
    <property type="match status" value="1"/>
</dbReference>
<dbReference type="Proteomes" id="UP000250028">
    <property type="component" value="Unassembled WGS sequence"/>
</dbReference>